<accession>A0ACB9ZF89</accession>
<organism evidence="1 2">
    <name type="scientific">Hypoxylon rubiginosum</name>
    <dbReference type="NCBI Taxonomy" id="110542"/>
    <lineage>
        <taxon>Eukaryota</taxon>
        <taxon>Fungi</taxon>
        <taxon>Dikarya</taxon>
        <taxon>Ascomycota</taxon>
        <taxon>Pezizomycotina</taxon>
        <taxon>Sordariomycetes</taxon>
        <taxon>Xylariomycetidae</taxon>
        <taxon>Xylariales</taxon>
        <taxon>Hypoxylaceae</taxon>
        <taxon>Hypoxylon</taxon>
    </lineage>
</organism>
<dbReference type="EMBL" id="MU393429">
    <property type="protein sequence ID" value="KAI4869653.1"/>
    <property type="molecule type" value="Genomic_DNA"/>
</dbReference>
<keyword evidence="2" id="KW-1185">Reference proteome</keyword>
<comment type="caution">
    <text evidence="1">The sequence shown here is derived from an EMBL/GenBank/DDBJ whole genome shotgun (WGS) entry which is preliminary data.</text>
</comment>
<gene>
    <name evidence="1" type="ORF">F4820DRAFT_455768</name>
</gene>
<evidence type="ECO:0000313" key="2">
    <source>
        <dbReference type="Proteomes" id="UP001497700"/>
    </source>
</evidence>
<evidence type="ECO:0000313" key="1">
    <source>
        <dbReference type="EMBL" id="KAI4869653.1"/>
    </source>
</evidence>
<dbReference type="Proteomes" id="UP001497700">
    <property type="component" value="Unassembled WGS sequence"/>
</dbReference>
<reference evidence="1 2" key="1">
    <citation type="journal article" date="2022" name="New Phytol.">
        <title>Ecological generalism drives hyperdiversity of secondary metabolite gene clusters in xylarialean endophytes.</title>
        <authorList>
            <person name="Franco M.E.E."/>
            <person name="Wisecaver J.H."/>
            <person name="Arnold A.E."/>
            <person name="Ju Y.M."/>
            <person name="Slot J.C."/>
            <person name="Ahrendt S."/>
            <person name="Moore L.P."/>
            <person name="Eastman K.E."/>
            <person name="Scott K."/>
            <person name="Konkel Z."/>
            <person name="Mondo S.J."/>
            <person name="Kuo A."/>
            <person name="Hayes R.D."/>
            <person name="Haridas S."/>
            <person name="Andreopoulos B."/>
            <person name="Riley R."/>
            <person name="LaButti K."/>
            <person name="Pangilinan J."/>
            <person name="Lipzen A."/>
            <person name="Amirebrahimi M."/>
            <person name="Yan J."/>
            <person name="Adam C."/>
            <person name="Keymanesh K."/>
            <person name="Ng V."/>
            <person name="Louie K."/>
            <person name="Northen T."/>
            <person name="Drula E."/>
            <person name="Henrissat B."/>
            <person name="Hsieh H.M."/>
            <person name="Youens-Clark K."/>
            <person name="Lutzoni F."/>
            <person name="Miadlikowska J."/>
            <person name="Eastwood D.C."/>
            <person name="Hamelin R.C."/>
            <person name="Grigoriev I.V."/>
            <person name="U'Ren J.M."/>
        </authorList>
    </citation>
    <scope>NUCLEOTIDE SEQUENCE [LARGE SCALE GENOMIC DNA]</scope>
    <source>
        <strain evidence="1 2">CBS 119005</strain>
    </source>
</reference>
<name>A0ACB9ZF89_9PEZI</name>
<protein>
    <submittedName>
        <fullName evidence="1">LCM-domain-containing protein</fullName>
    </submittedName>
</protein>
<proteinExistence type="predicted"/>
<sequence>MPAPSIPNLLSLRGSRGGSRGRGRGRGHGHGHGLGGDSHSSGPSHDSTIQGTDTDAAVSRMSAVDLGYLQDPFAQYFVQNPVGGAVRRLPIINRGTYTRTTALDRLISSFLSDTATRERQIISLGAGTDTRCFKLFSQPGLANLIYHEIDFPAIASKKLQLVNAIPQLRNIIPNPVAENNNWSNPSLQNGCQYWCHGLDLRDLLKDDVESLDGIRTDVPTLLISECCLCYLEVPQAQKVISYFTKRISNLAIAIYEPIYPDDSFGKQMVSNLAARRIRMPTLDAYQDPEKQQLRLKEAGLSLTRSLTIGDVWRKWVVDDEKERVDSLEGLDEVEEWDLLADHYVMMYVSGESGEPSVDTTAMIEEIVRQQVIEMLRNCTELAVRRGSRSITINDLIFLIRDDAPKVSRLRTFLSWKDVRKSAKDSDDKNAEGDIGVADDAGGGVMPGGPAVEEAAKKNKKAKVKLPWEPSSYYGQEVPERDDEEDEEEEEMNHITLQRLQKADERTKAMTREEYVTWSEYRQASFTYRKGKRFREWAGFGIVTDSKPSDDIVDILGFLTFEMVQTLTEEALKIKEQEDLSKERSGGENTGTKKRKLTQGLFDPPNEGRTPVESRHIQEAFRRLQTRPKRARAMLNGTNLQQRTNLRLF</sequence>